<dbReference type="STRING" id="31958.SD37_02950"/>
<protein>
    <recommendedName>
        <fullName evidence="3">DUF6779 domain-containing protein</fullName>
    </recommendedName>
</protein>
<feature type="transmembrane region" description="Helical" evidence="2">
    <location>
        <begin position="12"/>
        <end position="34"/>
    </location>
</feature>
<dbReference type="Pfam" id="PF20570">
    <property type="entry name" value="DUF6779"/>
    <property type="match status" value="1"/>
</dbReference>
<dbReference type="RefSeq" id="WP_044853726.1">
    <property type="nucleotide sequence ID" value="NZ_CP016174.1"/>
</dbReference>
<keyword evidence="5" id="KW-1185">Reference proteome</keyword>
<feature type="region of interest" description="Disordered" evidence="1">
    <location>
        <begin position="160"/>
        <end position="697"/>
    </location>
</feature>
<feature type="compositionally biased region" description="Basic and acidic residues" evidence="1">
    <location>
        <begin position="503"/>
        <end position="514"/>
    </location>
</feature>
<dbReference type="InterPro" id="IPR046706">
    <property type="entry name" value="DUF6779"/>
</dbReference>
<feature type="compositionally biased region" description="Basic and acidic residues" evidence="1">
    <location>
        <begin position="182"/>
        <end position="200"/>
    </location>
</feature>
<feature type="compositionally biased region" description="Low complexity" evidence="1">
    <location>
        <begin position="354"/>
        <end position="364"/>
    </location>
</feature>
<proteinExistence type="predicted"/>
<reference evidence="4 5" key="1">
    <citation type="journal article" date="2015" name="Genome Announc.">
        <title>Draft Genome Sequence of Norvancomycin-Producing Strain Amycolatopsis orientalis CPCC200066.</title>
        <authorList>
            <person name="Lei X."/>
            <person name="Yuan F."/>
            <person name="Shi Y."/>
            <person name="Li X."/>
            <person name="Wang L."/>
            <person name="Hong B."/>
        </authorList>
    </citation>
    <scope>NUCLEOTIDE SEQUENCE [LARGE SCALE GENOMIC DNA]</scope>
    <source>
        <strain evidence="4 5">B-37</strain>
    </source>
</reference>
<dbReference type="AlphaFoldDB" id="A0A193BR86"/>
<keyword evidence="2" id="KW-0472">Membrane</keyword>
<feature type="compositionally biased region" description="Basic and acidic residues" evidence="1">
    <location>
        <begin position="468"/>
        <end position="478"/>
    </location>
</feature>
<evidence type="ECO:0000259" key="3">
    <source>
        <dbReference type="Pfam" id="PF20570"/>
    </source>
</evidence>
<feature type="compositionally biased region" description="Basic and acidic residues" evidence="1">
    <location>
        <begin position="248"/>
        <end position="267"/>
    </location>
</feature>
<dbReference type="EMBL" id="CP016174">
    <property type="protein sequence ID" value="ANN14713.1"/>
    <property type="molecule type" value="Genomic_DNA"/>
</dbReference>
<evidence type="ECO:0000313" key="5">
    <source>
        <dbReference type="Proteomes" id="UP000093695"/>
    </source>
</evidence>
<organism evidence="4 5">
    <name type="scientific">Amycolatopsis orientalis</name>
    <name type="common">Nocardia orientalis</name>
    <dbReference type="NCBI Taxonomy" id="31958"/>
    <lineage>
        <taxon>Bacteria</taxon>
        <taxon>Bacillati</taxon>
        <taxon>Actinomycetota</taxon>
        <taxon>Actinomycetes</taxon>
        <taxon>Pseudonocardiales</taxon>
        <taxon>Pseudonocardiaceae</taxon>
        <taxon>Amycolatopsis</taxon>
    </lineage>
</organism>
<evidence type="ECO:0000256" key="1">
    <source>
        <dbReference type="SAM" id="MobiDB-lite"/>
    </source>
</evidence>
<evidence type="ECO:0000256" key="2">
    <source>
        <dbReference type="SAM" id="Phobius"/>
    </source>
</evidence>
<feature type="compositionally biased region" description="Low complexity" evidence="1">
    <location>
        <begin position="202"/>
        <end position="212"/>
    </location>
</feature>
<keyword evidence="2" id="KW-1133">Transmembrane helix</keyword>
<feature type="domain" description="DUF6779" evidence="3">
    <location>
        <begin position="41"/>
        <end position="149"/>
    </location>
</feature>
<dbReference type="KEGG" id="aori:SD37_02950"/>
<sequence length="697" mass="75632">MTGVGDDSRGRLAGRPWLVVGLVLAVGATLALVLSDDLRYLRLGIVAALWAALIGAFLAVRYRKHVSQSEDAVAEAQAVYELELEREIAARREFELEMEAETRQAAESRSHDELEALRAEVSALRESLQSLFGGEVLLERVALTAQATRMRSLDNKQLMSAGSDHGNGKPQLMASNGTTIDVDDRERGRDRPTEMIDRVLEPASARAGAPAAARRKPSNGQVNGTNGVNGVNGGANGYGQSNQVPRPKPVDESTRRSMRKADARASKAAEALAAEAARRERLEMSNPGMSPAEVSRPMPRVDAKRKTPPPVTPAEVSRPAMPGVSRAEVSQPSMPTVARQPQRPEPPRQEPQRRPQQPSLQQRLDAGTVQRPPASRPEEQTRKQTPPVKPAAQAKPAVKKVEPDRPRPNRELGLTRPGMKPVERPRPAGGTPPPVNKPADPEPMEATGEWKPSWTQERPVSDLSAAFPRKDDFQDRLRPTPPSKPQPSATPPRPPAPSPQSRPEPRPEPRREPEPPTPLSIPVVSEPPPRRAEPVRPPEPEPVRRPAAETPSRHSPPAETPARHSPPVEEPPAVNPTLPEEVRALQNRPGGRRRRAAEDSSASLTPAPNVPEPTGGGRRRRPDGEPPAWQNTESSGGRHGGRRAKPDDETPSRNGSSHSRPETPPAGSHASGRSVMDLLAANGANESTPRRRRRAED</sequence>
<dbReference type="Proteomes" id="UP000093695">
    <property type="component" value="Chromosome"/>
</dbReference>
<feature type="compositionally biased region" description="Low complexity" evidence="1">
    <location>
        <begin position="219"/>
        <end position="229"/>
    </location>
</feature>
<feature type="compositionally biased region" description="Basic and acidic residues" evidence="1">
    <location>
        <begin position="399"/>
        <end position="410"/>
    </location>
</feature>
<accession>A0A193BR86</accession>
<feature type="compositionally biased region" description="Pro residues" evidence="1">
    <location>
        <begin position="479"/>
        <end position="502"/>
    </location>
</feature>
<keyword evidence="2" id="KW-0812">Transmembrane</keyword>
<feature type="transmembrane region" description="Helical" evidence="2">
    <location>
        <begin position="40"/>
        <end position="60"/>
    </location>
</feature>
<feature type="compositionally biased region" description="Basic and acidic residues" evidence="1">
    <location>
        <begin position="528"/>
        <end position="547"/>
    </location>
</feature>
<evidence type="ECO:0000313" key="4">
    <source>
        <dbReference type="EMBL" id="ANN14713.1"/>
    </source>
</evidence>
<name>A0A193BR86_AMYOR</name>
<gene>
    <name evidence="4" type="ORF">SD37_02950</name>
</gene>
<dbReference type="eggNOG" id="ENOG5033Y1Q">
    <property type="taxonomic scope" value="Bacteria"/>
</dbReference>